<evidence type="ECO:0000313" key="2">
    <source>
        <dbReference type="EMBL" id="KPQ34016.1"/>
    </source>
</evidence>
<dbReference type="EMBL" id="LJZR01000024">
    <property type="protein sequence ID" value="KPQ34016.1"/>
    <property type="molecule type" value="Genomic_DNA"/>
</dbReference>
<evidence type="ECO:0000259" key="1">
    <source>
        <dbReference type="PROSITE" id="PS51272"/>
    </source>
</evidence>
<reference evidence="2 3" key="1">
    <citation type="submission" date="2015-09" db="EMBL/GenBank/DDBJ databases">
        <title>Identification and resolution of microdiversity through metagenomic sequencing of parallel consortia.</title>
        <authorList>
            <person name="Nelson W.C."/>
            <person name="Romine M.F."/>
            <person name="Lindemann S.R."/>
        </authorList>
    </citation>
    <scope>NUCLEOTIDE SEQUENCE [LARGE SCALE GENOMIC DNA]</scope>
    <source>
        <strain evidence="2">Ana</strain>
    </source>
</reference>
<dbReference type="InterPro" id="IPR051465">
    <property type="entry name" value="Cell_Envelope_Struct_Comp"/>
</dbReference>
<evidence type="ECO:0000313" key="3">
    <source>
        <dbReference type="Proteomes" id="UP000050465"/>
    </source>
</evidence>
<dbReference type="STRING" id="1666911.HLUCCA11_16460"/>
<dbReference type="InterPro" id="IPR001119">
    <property type="entry name" value="SLH_dom"/>
</dbReference>
<feature type="domain" description="SLH" evidence="1">
    <location>
        <begin position="1"/>
        <end position="60"/>
    </location>
</feature>
<dbReference type="AlphaFoldDB" id="A0A0P7ZHC1"/>
<gene>
    <name evidence="2" type="ORF">HLUCCA11_16460</name>
</gene>
<sequence length="617" mass="68088">MFSDIANHWARECIVALAQRQIVNGYPKGTFRPLSTVTRAEFAAMMPKVFTELSEQKSPQTFRDVPKEYWASEAIHWATRHGLFGGYENGTFRPKQAISRLQAVVVLIKGLEATRGVEMNILDEPASPTASVASEMALIAQYFSDADQIPAYGKGAIAAALRRQLLEQIDQPRLLRPNQPVTRGEIASLLCRALDIPTAELASTHPALEAAQNTDLVFNRMLQAEAGFDQSNLAFLDLGVSKSPYRKDINQFAQRLQQPEDIAAPLKPARQLGTVAATNTAVYPKTGDLFFVDENGLDFLPADILSGCVCLSTMQEGKLQGRWLGRDALSDRQMWSSTKFIPLLNVAAQANRAIPSLDLSQCRVRAAGSTGQSSGYSFEELASGIMTYDNRIATSNSLAVMFKNFETPERLEKWTRQMTGNQSLSFRGRYGEVPFIQYPELWSAQFNQVVLKASRVTHNGENLMSTYDLTRLLSMAGWHWQLPASSRIPDLQTRGLASIIKAMAMDTARYIDVAIETLGLTEWVRSPVVISKSGFGRSDSRDRTELTYCALAQFSLPRSLAVTGAPDPTAAYQRHTLCLTLIAAQDVSEANAEARYVDALMSAAVTEIIRRTVLGIL</sequence>
<comment type="caution">
    <text evidence="2">The sequence shown here is derived from an EMBL/GenBank/DDBJ whole genome shotgun (WGS) entry which is preliminary data.</text>
</comment>
<dbReference type="Pfam" id="PF00395">
    <property type="entry name" value="SLH"/>
    <property type="match status" value="3"/>
</dbReference>
<dbReference type="PANTHER" id="PTHR43308:SF5">
    <property type="entry name" value="S-LAYER PROTEIN _ PEPTIDOGLYCAN ENDO-BETA-N-ACETYLGLUCOSAMINIDASE"/>
    <property type="match status" value="1"/>
</dbReference>
<accession>A0A0P7ZHC1</accession>
<name>A0A0P7ZHC1_9CYAN</name>
<proteinExistence type="predicted"/>
<protein>
    <submittedName>
        <fullName evidence="2">S-layer homology domain</fullName>
    </submittedName>
</protein>
<feature type="domain" description="SLH" evidence="1">
    <location>
        <begin position="140"/>
        <end position="204"/>
    </location>
</feature>
<feature type="domain" description="SLH" evidence="1">
    <location>
        <begin position="61"/>
        <end position="121"/>
    </location>
</feature>
<dbReference type="PANTHER" id="PTHR43308">
    <property type="entry name" value="OUTER MEMBRANE PROTEIN ALPHA-RELATED"/>
    <property type="match status" value="1"/>
</dbReference>
<dbReference type="PROSITE" id="PS51272">
    <property type="entry name" value="SLH"/>
    <property type="match status" value="3"/>
</dbReference>
<dbReference type="Proteomes" id="UP000050465">
    <property type="component" value="Unassembled WGS sequence"/>
</dbReference>
<organism evidence="2 3">
    <name type="scientific">Phormidesmis priestleyi Ana</name>
    <dbReference type="NCBI Taxonomy" id="1666911"/>
    <lineage>
        <taxon>Bacteria</taxon>
        <taxon>Bacillati</taxon>
        <taxon>Cyanobacteriota</taxon>
        <taxon>Cyanophyceae</taxon>
        <taxon>Leptolyngbyales</taxon>
        <taxon>Leptolyngbyaceae</taxon>
        <taxon>Phormidesmis</taxon>
    </lineage>
</organism>